<feature type="domain" description="AAA+ ATPase" evidence="10">
    <location>
        <begin position="38"/>
        <end position="169"/>
    </location>
</feature>
<feature type="binding site" evidence="9">
    <location>
        <position position="49"/>
    </location>
    <ligand>
        <name>ATP</name>
        <dbReference type="ChEBI" id="CHEBI:30616"/>
    </ligand>
</feature>
<comment type="catalytic activity">
    <reaction evidence="9">
        <text>ATP + H2O = ADP + phosphate + H(+)</text>
        <dbReference type="Rhea" id="RHEA:13065"/>
        <dbReference type="ChEBI" id="CHEBI:15377"/>
        <dbReference type="ChEBI" id="CHEBI:15378"/>
        <dbReference type="ChEBI" id="CHEBI:30616"/>
        <dbReference type="ChEBI" id="CHEBI:43474"/>
        <dbReference type="ChEBI" id="CHEBI:456216"/>
    </reaction>
</comment>
<dbReference type="STRING" id="1914305.BLW93_01540"/>
<dbReference type="NCBIfam" id="NF000868">
    <property type="entry name" value="PRK00080.1"/>
    <property type="match status" value="1"/>
</dbReference>
<dbReference type="Proteomes" id="UP000187408">
    <property type="component" value="Unassembled WGS sequence"/>
</dbReference>
<evidence type="ECO:0000256" key="6">
    <source>
        <dbReference type="ARBA" id="ARBA00023125"/>
    </source>
</evidence>
<evidence type="ECO:0000313" key="12">
    <source>
        <dbReference type="Proteomes" id="UP000187408"/>
    </source>
</evidence>
<dbReference type="GO" id="GO:0000400">
    <property type="term" value="F:four-way junction DNA binding"/>
    <property type="evidence" value="ECO:0007669"/>
    <property type="project" value="UniProtKB-UniRule"/>
</dbReference>
<feature type="binding site" evidence="9">
    <location>
        <position position="205"/>
    </location>
    <ligand>
        <name>ATP</name>
        <dbReference type="ChEBI" id="CHEBI:30616"/>
    </ligand>
</feature>
<organism evidence="11 12">
    <name type="scientific">Desulfurobacterium indicum</name>
    <dbReference type="NCBI Taxonomy" id="1914305"/>
    <lineage>
        <taxon>Bacteria</taxon>
        <taxon>Pseudomonadati</taxon>
        <taxon>Aquificota</taxon>
        <taxon>Aquificia</taxon>
        <taxon>Desulfurobacteriales</taxon>
        <taxon>Desulfurobacteriaceae</taxon>
        <taxon>Desulfurobacterium</taxon>
    </lineage>
</organism>
<dbReference type="RefSeq" id="WP_076712358.1">
    <property type="nucleotide sequence ID" value="NZ_MOEN01000003.1"/>
</dbReference>
<feature type="binding site" evidence="9">
    <location>
        <position position="158"/>
    </location>
    <ligand>
        <name>ATP</name>
        <dbReference type="ChEBI" id="CHEBI:30616"/>
    </ligand>
</feature>
<dbReference type="GO" id="GO:0009378">
    <property type="term" value="F:four-way junction helicase activity"/>
    <property type="evidence" value="ECO:0007669"/>
    <property type="project" value="InterPro"/>
</dbReference>
<dbReference type="InterPro" id="IPR008823">
    <property type="entry name" value="RuvB_wg_C"/>
</dbReference>
<evidence type="ECO:0000256" key="5">
    <source>
        <dbReference type="ARBA" id="ARBA00022840"/>
    </source>
</evidence>
<evidence type="ECO:0000256" key="2">
    <source>
        <dbReference type="ARBA" id="ARBA00022741"/>
    </source>
</evidence>
<dbReference type="SUPFAM" id="SSF52540">
    <property type="entry name" value="P-loop containing nucleoside triphosphate hydrolases"/>
    <property type="match status" value="1"/>
</dbReference>
<dbReference type="InterPro" id="IPR036390">
    <property type="entry name" value="WH_DNA-bd_sf"/>
</dbReference>
<dbReference type="InterPro" id="IPR041445">
    <property type="entry name" value="AAA_lid_4"/>
</dbReference>
<dbReference type="AlphaFoldDB" id="A0A1R1MN03"/>
<dbReference type="HAMAP" id="MF_00016">
    <property type="entry name" value="DNA_HJ_migration_RuvB"/>
    <property type="match status" value="1"/>
</dbReference>
<dbReference type="GO" id="GO:0048476">
    <property type="term" value="C:Holliday junction resolvase complex"/>
    <property type="evidence" value="ECO:0007669"/>
    <property type="project" value="UniProtKB-UniRule"/>
</dbReference>
<dbReference type="SUPFAM" id="SSF46785">
    <property type="entry name" value="Winged helix' DNA-binding domain"/>
    <property type="match status" value="1"/>
</dbReference>
<protein>
    <recommendedName>
        <fullName evidence="9">Holliday junction branch migration complex subunit RuvB</fullName>
        <ecNumber evidence="9">3.6.4.-</ecNumber>
    </recommendedName>
</protein>
<proteinExistence type="inferred from homology"/>
<dbReference type="InterPro" id="IPR003593">
    <property type="entry name" value="AAA+_ATPase"/>
</dbReference>
<comment type="subunit">
    <text evidence="9">Homohexamer. Forms an RuvA(8)-RuvB(12)-Holliday junction (HJ) complex. HJ DNA is sandwiched between 2 RuvA tetramers; dsDNA enters through RuvA and exits via RuvB. An RuvB hexamer assembles on each DNA strand where it exits the tetramer. Each RuvB hexamer is contacted by two RuvA subunits (via domain III) on 2 adjacent RuvB subunits; this complex drives branch migration. In the full resolvosome a probable DNA-RuvA(4)-RuvB(12)-RuvC(2) complex forms which resolves the HJ.</text>
</comment>
<evidence type="ECO:0000256" key="7">
    <source>
        <dbReference type="ARBA" id="ARBA00023172"/>
    </source>
</evidence>
<keyword evidence="3 9" id="KW-0227">DNA damage</keyword>
<dbReference type="OrthoDB" id="9804478at2"/>
<keyword evidence="2 9" id="KW-0547">Nucleotide-binding</keyword>
<feature type="binding site" evidence="9">
    <location>
        <position position="53"/>
    </location>
    <ligand>
        <name>Mg(2+)</name>
        <dbReference type="ChEBI" id="CHEBI:18420"/>
    </ligand>
</feature>
<keyword evidence="4 9" id="KW-0378">Hydrolase</keyword>
<dbReference type="InterPro" id="IPR036388">
    <property type="entry name" value="WH-like_DNA-bd_sf"/>
</dbReference>
<evidence type="ECO:0000256" key="3">
    <source>
        <dbReference type="ARBA" id="ARBA00022763"/>
    </source>
</evidence>
<dbReference type="Gene3D" id="1.10.8.60">
    <property type="match status" value="1"/>
</dbReference>
<comment type="subcellular location">
    <subcellularLocation>
        <location evidence="9">Cytoplasm</location>
    </subcellularLocation>
</comment>
<comment type="caution">
    <text evidence="11">The sequence shown here is derived from an EMBL/GenBank/DDBJ whole genome shotgun (WGS) entry which is preliminary data.</text>
</comment>
<feature type="binding site" evidence="9">
    <location>
        <position position="278"/>
    </location>
    <ligand>
        <name>DNA</name>
        <dbReference type="ChEBI" id="CHEBI:16991"/>
    </ligand>
</feature>
<dbReference type="CDD" id="cd00009">
    <property type="entry name" value="AAA"/>
    <property type="match status" value="1"/>
</dbReference>
<dbReference type="GO" id="GO:0005524">
    <property type="term" value="F:ATP binding"/>
    <property type="evidence" value="ECO:0007669"/>
    <property type="project" value="UniProtKB-UniRule"/>
</dbReference>
<keyword evidence="11" id="KW-0347">Helicase</keyword>
<dbReference type="PANTHER" id="PTHR42848">
    <property type="match status" value="1"/>
</dbReference>
<sequence length="321" mass="36266">MEDRSPLRPLSLEDFIGQDKVKKLLKIALESAKKRNSTIDHILFYGPPGTGKTTLATIIAREMGKEIKIVSAPMIEKKGDLVALINSLQEGDILFIDEIHRLTRHIEETLYSAMEDFRIDIVSGGGLKARSFSLNLPKFTLVGATTRLNLLTAPFRSRFGLICRLELYTEKDLTHIGRKNAEKLGIYLTDDALYELSRCARGTPRILNQMLRRVRDFAVVHEWSVIDKEKIQLILKELGIDENGLDRMDRRILKTIARTFKGGPVGLNSLALALNEDRETLENIHEPYLIKLGLIVRTSRGRKITEKGLKIIGEKTGNLLL</sequence>
<dbReference type="GO" id="GO:0006310">
    <property type="term" value="P:DNA recombination"/>
    <property type="evidence" value="ECO:0007669"/>
    <property type="project" value="UniProtKB-UniRule"/>
</dbReference>
<evidence type="ECO:0000256" key="4">
    <source>
        <dbReference type="ARBA" id="ARBA00022801"/>
    </source>
</evidence>
<dbReference type="InterPro" id="IPR004605">
    <property type="entry name" value="DNA_helicase_Holl-junc_RuvB"/>
</dbReference>
<comment type="caution">
    <text evidence="9">Lacks conserved residue(s) required for the propagation of feature annotation.</text>
</comment>
<comment type="similarity">
    <text evidence="9">Belongs to the RuvB family.</text>
</comment>
<dbReference type="EMBL" id="MOEN01000003">
    <property type="protein sequence ID" value="OMH41201.1"/>
    <property type="molecule type" value="Genomic_DNA"/>
</dbReference>
<keyword evidence="12" id="KW-1185">Reference proteome</keyword>
<evidence type="ECO:0000313" key="11">
    <source>
        <dbReference type="EMBL" id="OMH41201.1"/>
    </source>
</evidence>
<evidence type="ECO:0000259" key="10">
    <source>
        <dbReference type="SMART" id="SM00382"/>
    </source>
</evidence>
<feature type="binding site" evidence="9">
    <location>
        <position position="168"/>
    </location>
    <ligand>
        <name>ATP</name>
        <dbReference type="ChEBI" id="CHEBI:30616"/>
    </ligand>
</feature>
<gene>
    <name evidence="9" type="primary">ruvB</name>
    <name evidence="11" type="ORF">BLW93_01540</name>
</gene>
<dbReference type="Pfam" id="PF17864">
    <property type="entry name" value="AAA_lid_4"/>
    <property type="match status" value="1"/>
</dbReference>
<dbReference type="PANTHER" id="PTHR42848:SF1">
    <property type="entry name" value="HOLLIDAY JUNCTION BRANCH MIGRATION COMPLEX SUBUNIT RUVB"/>
    <property type="match status" value="1"/>
</dbReference>
<feature type="binding site" evidence="9">
    <location>
        <position position="54"/>
    </location>
    <ligand>
        <name>ATP</name>
        <dbReference type="ChEBI" id="CHEBI:30616"/>
    </ligand>
</feature>
<feature type="region of interest" description="Head domain (RuvB-H)" evidence="9">
    <location>
        <begin position="242"/>
        <end position="321"/>
    </location>
</feature>
<feature type="binding site" evidence="9">
    <location>
        <begin position="115"/>
        <end position="117"/>
    </location>
    <ligand>
        <name>ATP</name>
        <dbReference type="ChEBI" id="CHEBI:30616"/>
    </ligand>
</feature>
<feature type="binding site" evidence="9">
    <location>
        <position position="297"/>
    </location>
    <ligand>
        <name>DNA</name>
        <dbReference type="ChEBI" id="CHEBI:16991"/>
    </ligand>
</feature>
<reference evidence="11 12" key="1">
    <citation type="submission" date="2016-10" db="EMBL/GenBank/DDBJ databases">
        <title>Genome sequence of a sulfur-reducing bacterium Desulfurobacterium indicum K6013.</title>
        <authorList>
            <person name="Cao J."/>
            <person name="Shao Z."/>
            <person name="Alain K."/>
            <person name="Jebbar M."/>
        </authorList>
    </citation>
    <scope>NUCLEOTIDE SEQUENCE [LARGE SCALE GENOMIC DNA]</scope>
    <source>
        <strain evidence="11 12">K6013</strain>
    </source>
</reference>
<evidence type="ECO:0000256" key="1">
    <source>
        <dbReference type="ARBA" id="ARBA00022490"/>
    </source>
</evidence>
<keyword evidence="5 9" id="KW-0067">ATP-binding</keyword>
<dbReference type="GO" id="GO:0016887">
    <property type="term" value="F:ATP hydrolysis activity"/>
    <property type="evidence" value="ECO:0007669"/>
    <property type="project" value="RHEA"/>
</dbReference>
<evidence type="ECO:0000256" key="8">
    <source>
        <dbReference type="ARBA" id="ARBA00023204"/>
    </source>
</evidence>
<keyword evidence="1 9" id="KW-0963">Cytoplasm</keyword>
<feature type="binding site" evidence="9">
    <location>
        <position position="53"/>
    </location>
    <ligand>
        <name>ATP</name>
        <dbReference type="ChEBI" id="CHEBI:30616"/>
    </ligand>
</feature>
<dbReference type="Gene3D" id="3.40.50.300">
    <property type="entry name" value="P-loop containing nucleotide triphosphate hydrolases"/>
    <property type="match status" value="1"/>
</dbReference>
<name>A0A1R1MN03_9BACT</name>
<dbReference type="InterPro" id="IPR027417">
    <property type="entry name" value="P-loop_NTPase"/>
</dbReference>
<feature type="binding site" evidence="9">
    <location>
        <position position="52"/>
    </location>
    <ligand>
        <name>ATP</name>
        <dbReference type="ChEBI" id="CHEBI:30616"/>
    </ligand>
</feature>
<dbReference type="InterPro" id="IPR008824">
    <property type="entry name" value="RuvB-like_N"/>
</dbReference>
<keyword evidence="7 9" id="KW-0233">DNA recombination</keyword>
<accession>A0A1R1MN03</accession>
<comment type="domain">
    <text evidence="9">Has 3 domains, the large (RuvB-L) and small ATPase (RuvB-S) domains and the C-terminal head (RuvB-H) domain. The head domain binds DNA, while the ATPase domains jointly bind ATP, ADP or are empty depending on the state of the subunit in the translocation cycle. During a single DNA translocation step the structure of each domain remains the same, but their relative positions change.</text>
</comment>
<comment type="function">
    <text evidence="9">The RuvA-RuvB-RuvC complex processes Holliday junction (HJ) DNA during genetic recombination and DNA repair, while the RuvA-RuvB complex plays an important role in the rescue of blocked DNA replication forks via replication fork reversal (RFR). RuvA specifically binds to HJ cruciform DNA, conferring on it an open structure. The RuvB hexamer acts as an ATP-dependent pump, pulling dsDNA into and through the RuvAB complex. RuvB forms 2 homohexamers on either side of HJ DNA bound by 1 or 2 RuvA tetramers; 4 subunits per hexamer contact DNA at a time. Coordinated motions by a converter formed by DNA-disengaged RuvB subunits stimulates ATP hydrolysis and nucleotide exchange. Immobilization of the converter enables RuvB to convert the ATP-contained energy into a lever motion, pulling 2 nucleotides of DNA out of the RuvA tetramer per ATP hydrolyzed, thus driving DNA branch migration. The RuvB motors rotate together with the DNA substrate, which together with the progressing nucleotide cycle form the mechanistic basis for DNA recombination by continuous HJ branch migration. Branch migration allows RuvC to scan DNA until it finds its consensus sequence, where it cleaves and resolves cruciform DNA.</text>
</comment>
<feature type="region of interest" description="Small ATPAse domain (RuvB-S)" evidence="9">
    <location>
        <begin position="169"/>
        <end position="239"/>
    </location>
</feature>
<dbReference type="NCBIfam" id="TIGR00635">
    <property type="entry name" value="ruvB"/>
    <property type="match status" value="1"/>
</dbReference>
<feature type="binding site" evidence="9">
    <location>
        <position position="8"/>
    </location>
    <ligand>
        <name>ATP</name>
        <dbReference type="ChEBI" id="CHEBI:30616"/>
    </ligand>
</feature>
<evidence type="ECO:0000256" key="9">
    <source>
        <dbReference type="HAMAP-Rule" id="MF_00016"/>
    </source>
</evidence>
<dbReference type="Pfam" id="PF05491">
    <property type="entry name" value="WHD_RuvB"/>
    <property type="match status" value="1"/>
</dbReference>
<dbReference type="EC" id="3.6.4.-" evidence="9"/>
<dbReference type="Pfam" id="PF05496">
    <property type="entry name" value="RuvB_N"/>
    <property type="match status" value="1"/>
</dbReference>
<dbReference type="Gene3D" id="1.10.10.10">
    <property type="entry name" value="Winged helix-like DNA-binding domain superfamily/Winged helix DNA-binding domain"/>
    <property type="match status" value="1"/>
</dbReference>
<dbReference type="GO" id="GO:0005737">
    <property type="term" value="C:cytoplasm"/>
    <property type="evidence" value="ECO:0007669"/>
    <property type="project" value="UniProtKB-SubCell"/>
</dbReference>
<dbReference type="GO" id="GO:0006281">
    <property type="term" value="P:DNA repair"/>
    <property type="evidence" value="ECO:0007669"/>
    <property type="project" value="UniProtKB-UniRule"/>
</dbReference>
<feature type="binding site" evidence="9">
    <location>
        <position position="302"/>
    </location>
    <ligand>
        <name>DNA</name>
        <dbReference type="ChEBI" id="CHEBI:16991"/>
    </ligand>
</feature>
<keyword evidence="8 9" id="KW-0234">DNA repair</keyword>
<dbReference type="SMART" id="SM00382">
    <property type="entry name" value="AAA"/>
    <property type="match status" value="1"/>
</dbReference>
<keyword evidence="6 9" id="KW-0238">DNA-binding</keyword>